<reference evidence="6 7" key="1">
    <citation type="submission" date="2019-07" db="EMBL/GenBank/DDBJ databases">
        <title>Caenimonas sedimenti sp. nov., isolated from activated sludge.</title>
        <authorList>
            <person name="Xu J."/>
        </authorList>
    </citation>
    <scope>NUCLEOTIDE SEQUENCE [LARGE SCALE GENOMIC DNA]</scope>
    <source>
        <strain evidence="6 7">HX-9-20</strain>
    </source>
</reference>
<dbReference type="InterPro" id="IPR000847">
    <property type="entry name" value="LysR_HTH_N"/>
</dbReference>
<dbReference type="SUPFAM" id="SSF46785">
    <property type="entry name" value="Winged helix' DNA-binding domain"/>
    <property type="match status" value="1"/>
</dbReference>
<dbReference type="Pfam" id="PF03466">
    <property type="entry name" value="LysR_substrate"/>
    <property type="match status" value="1"/>
</dbReference>
<keyword evidence="7" id="KW-1185">Reference proteome</keyword>
<dbReference type="SUPFAM" id="SSF53850">
    <property type="entry name" value="Periplasmic binding protein-like II"/>
    <property type="match status" value="1"/>
</dbReference>
<comment type="caution">
    <text evidence="6">The sequence shown here is derived from an EMBL/GenBank/DDBJ whole genome shotgun (WGS) entry which is preliminary data.</text>
</comment>
<dbReference type="GO" id="GO:0006351">
    <property type="term" value="P:DNA-templated transcription"/>
    <property type="evidence" value="ECO:0007669"/>
    <property type="project" value="TreeGrafter"/>
</dbReference>
<evidence type="ECO:0000256" key="4">
    <source>
        <dbReference type="ARBA" id="ARBA00023163"/>
    </source>
</evidence>
<dbReference type="OrthoDB" id="9178397at2"/>
<dbReference type="PROSITE" id="PS50931">
    <property type="entry name" value="HTH_LYSR"/>
    <property type="match status" value="1"/>
</dbReference>
<comment type="similarity">
    <text evidence="1">Belongs to the LysR transcriptional regulatory family.</text>
</comment>
<evidence type="ECO:0000256" key="2">
    <source>
        <dbReference type="ARBA" id="ARBA00023015"/>
    </source>
</evidence>
<dbReference type="InterPro" id="IPR058163">
    <property type="entry name" value="LysR-type_TF_proteobact-type"/>
</dbReference>
<dbReference type="Gene3D" id="3.40.190.10">
    <property type="entry name" value="Periplasmic binding protein-like II"/>
    <property type="match status" value="2"/>
</dbReference>
<dbReference type="FunFam" id="1.10.10.10:FF:000001">
    <property type="entry name" value="LysR family transcriptional regulator"/>
    <property type="match status" value="1"/>
</dbReference>
<gene>
    <name evidence="6" type="ORF">FN976_14070</name>
</gene>
<feature type="domain" description="HTH lysR-type" evidence="5">
    <location>
        <begin position="23"/>
        <end position="80"/>
    </location>
</feature>
<proteinExistence type="inferred from homology"/>
<dbReference type="GO" id="GO:0043565">
    <property type="term" value="F:sequence-specific DNA binding"/>
    <property type="evidence" value="ECO:0007669"/>
    <property type="project" value="TreeGrafter"/>
</dbReference>
<evidence type="ECO:0000313" key="7">
    <source>
        <dbReference type="Proteomes" id="UP000318199"/>
    </source>
</evidence>
<dbReference type="GO" id="GO:0003700">
    <property type="term" value="F:DNA-binding transcription factor activity"/>
    <property type="evidence" value="ECO:0007669"/>
    <property type="project" value="InterPro"/>
</dbReference>
<keyword evidence="3" id="KW-0238">DNA-binding</keyword>
<dbReference type="PRINTS" id="PR00039">
    <property type="entry name" value="HTHLYSR"/>
</dbReference>
<organism evidence="6 7">
    <name type="scientific">Caenimonas sedimenti</name>
    <dbReference type="NCBI Taxonomy" id="2596921"/>
    <lineage>
        <taxon>Bacteria</taxon>
        <taxon>Pseudomonadati</taxon>
        <taxon>Pseudomonadota</taxon>
        <taxon>Betaproteobacteria</taxon>
        <taxon>Burkholderiales</taxon>
        <taxon>Comamonadaceae</taxon>
        <taxon>Caenimonas</taxon>
    </lineage>
</organism>
<dbReference type="PANTHER" id="PTHR30537:SF74">
    <property type="entry name" value="HTH-TYPE TRANSCRIPTIONAL REGULATOR TRPI"/>
    <property type="match status" value="1"/>
</dbReference>
<keyword evidence="2" id="KW-0805">Transcription regulation</keyword>
<evidence type="ECO:0000259" key="5">
    <source>
        <dbReference type="PROSITE" id="PS50931"/>
    </source>
</evidence>
<dbReference type="Pfam" id="PF00126">
    <property type="entry name" value="HTH_1"/>
    <property type="match status" value="1"/>
</dbReference>
<dbReference type="InterPro" id="IPR036390">
    <property type="entry name" value="WH_DNA-bd_sf"/>
</dbReference>
<dbReference type="PANTHER" id="PTHR30537">
    <property type="entry name" value="HTH-TYPE TRANSCRIPTIONAL REGULATOR"/>
    <property type="match status" value="1"/>
</dbReference>
<evidence type="ECO:0000256" key="3">
    <source>
        <dbReference type="ARBA" id="ARBA00023125"/>
    </source>
</evidence>
<keyword evidence="4" id="KW-0804">Transcription</keyword>
<name>A0A562ZQU4_9BURK</name>
<dbReference type="EMBL" id="VOBQ01000011">
    <property type="protein sequence ID" value="TWO70678.1"/>
    <property type="molecule type" value="Genomic_DNA"/>
</dbReference>
<dbReference type="InterPro" id="IPR005119">
    <property type="entry name" value="LysR_subst-bd"/>
</dbReference>
<dbReference type="Proteomes" id="UP000318199">
    <property type="component" value="Unassembled WGS sequence"/>
</dbReference>
<accession>A0A562ZQU4</accession>
<dbReference type="AlphaFoldDB" id="A0A562ZQU4"/>
<evidence type="ECO:0000256" key="1">
    <source>
        <dbReference type="ARBA" id="ARBA00009437"/>
    </source>
</evidence>
<dbReference type="Gene3D" id="1.10.10.10">
    <property type="entry name" value="Winged helix-like DNA-binding domain superfamily/Winged helix DNA-binding domain"/>
    <property type="match status" value="1"/>
</dbReference>
<dbReference type="InterPro" id="IPR036388">
    <property type="entry name" value="WH-like_DNA-bd_sf"/>
</dbReference>
<protein>
    <submittedName>
        <fullName evidence="6">LysR family transcriptional regulator</fullName>
    </submittedName>
</protein>
<sequence length="336" mass="36193">MQRPHDVASCRALTENGRMRRLPPFAELVAFEAVARHLSFTRASEELCVTQSAVSHRIRRLERHFGTALVQRLNPGIALTPAGAALLPQLAAALDGLAQLGQRGERRLRVAAGTALCTWWLAGRLADFMAQRPGVSVELVPIDSPQSPIPVVDVRVLWVAPGEDAPGPTQAPLFAEQVFPVCAPQLLPGGHPLPDAKALSRFPLLHKAVHATGEWSWTLWLERLGTPAPAGDSELRFADMGLLMSAAVNGSGVALTRSLLAHDALAQGRLVPAVRDFTPMASVKRHVARWPSAKADDPDIHAFVDWLVAEAKRTLAATEAMLAGAASARTMQRRRA</sequence>
<evidence type="ECO:0000313" key="6">
    <source>
        <dbReference type="EMBL" id="TWO70678.1"/>
    </source>
</evidence>